<evidence type="ECO:0000256" key="6">
    <source>
        <dbReference type="SAM" id="MobiDB-lite"/>
    </source>
</evidence>
<evidence type="ECO:0000313" key="10">
    <source>
        <dbReference type="Proteomes" id="UP001610728"/>
    </source>
</evidence>
<evidence type="ECO:0000259" key="8">
    <source>
        <dbReference type="PROSITE" id="PS50909"/>
    </source>
</evidence>
<dbReference type="CDD" id="cd14232">
    <property type="entry name" value="GAT_LSB5"/>
    <property type="match status" value="1"/>
</dbReference>
<evidence type="ECO:0000256" key="2">
    <source>
        <dbReference type="ARBA" id="ARBA00011446"/>
    </source>
</evidence>
<dbReference type="CDD" id="cd16980">
    <property type="entry name" value="VHS_Lsb5"/>
    <property type="match status" value="1"/>
</dbReference>
<feature type="compositionally biased region" description="Basic and acidic residues" evidence="6">
    <location>
        <begin position="768"/>
        <end position="787"/>
    </location>
</feature>
<keyword evidence="4" id="KW-0653">Protein transport</keyword>
<dbReference type="Pfam" id="PF07967">
    <property type="entry name" value="zf-C3HC"/>
    <property type="match status" value="1"/>
</dbReference>
<feature type="compositionally biased region" description="Polar residues" evidence="6">
    <location>
        <begin position="908"/>
        <end position="923"/>
    </location>
</feature>
<feature type="compositionally biased region" description="Polar residues" evidence="6">
    <location>
        <begin position="516"/>
        <end position="525"/>
    </location>
</feature>
<gene>
    <name evidence="9" type="ORF">HOO65_040743</name>
</gene>
<dbReference type="PROSITE" id="PS50179">
    <property type="entry name" value="VHS"/>
    <property type="match status" value="1"/>
</dbReference>
<feature type="domain" description="VHS" evidence="7">
    <location>
        <begin position="585"/>
        <end position="690"/>
    </location>
</feature>
<feature type="compositionally biased region" description="Acidic residues" evidence="6">
    <location>
        <begin position="702"/>
        <end position="712"/>
    </location>
</feature>
<dbReference type="Proteomes" id="UP001610728">
    <property type="component" value="Unassembled WGS sequence"/>
</dbReference>
<comment type="subcellular location">
    <subcellularLocation>
        <location evidence="1">Nucleus</location>
    </subcellularLocation>
</comment>
<evidence type="ECO:0000256" key="1">
    <source>
        <dbReference type="ARBA" id="ARBA00004123"/>
    </source>
</evidence>
<keyword evidence="3" id="KW-0813">Transport</keyword>
<dbReference type="InterPro" id="IPR004152">
    <property type="entry name" value="GAT_dom"/>
</dbReference>
<dbReference type="InterPro" id="IPR013909">
    <property type="entry name" value="NuBaID_C"/>
</dbReference>
<dbReference type="SUPFAM" id="SSF89009">
    <property type="entry name" value="GAT-like domain"/>
    <property type="match status" value="1"/>
</dbReference>
<accession>A0ABR4MJD8</accession>
<feature type="compositionally biased region" description="Basic and acidic residues" evidence="6">
    <location>
        <begin position="482"/>
        <end position="491"/>
    </location>
</feature>
<protein>
    <submittedName>
        <fullName evidence="9">Protein lsb5</fullName>
    </submittedName>
</protein>
<dbReference type="SUPFAM" id="SSF48464">
    <property type="entry name" value="ENTH/VHS domain"/>
    <property type="match status" value="1"/>
</dbReference>
<name>A0ABR4MJD8_9PEZI</name>
<reference evidence="9 10" key="1">
    <citation type="submission" date="2020-05" db="EMBL/GenBank/DDBJ databases">
        <title>Ceratocystis lukuohia genome.</title>
        <authorList>
            <person name="Harrington T.C."/>
            <person name="Kim K."/>
            <person name="Mayers C.G."/>
        </authorList>
    </citation>
    <scope>NUCLEOTIDE SEQUENCE [LARGE SCALE GENOMIC DNA]</scope>
    <source>
        <strain evidence="9 10">C4212</strain>
    </source>
</reference>
<dbReference type="PROSITE" id="PS50909">
    <property type="entry name" value="GAT"/>
    <property type="match status" value="1"/>
</dbReference>
<dbReference type="InterPro" id="IPR012935">
    <property type="entry name" value="NuBaID_N"/>
</dbReference>
<dbReference type="PANTHER" id="PTHR47789:SF1">
    <property type="entry name" value="LAS SEVENTEEN-BINDING PROTEIN 5"/>
    <property type="match status" value="1"/>
</dbReference>
<dbReference type="Pfam" id="PF08600">
    <property type="entry name" value="NuBaID_C"/>
    <property type="match status" value="1"/>
</dbReference>
<feature type="compositionally biased region" description="Polar residues" evidence="6">
    <location>
        <begin position="721"/>
        <end position="731"/>
    </location>
</feature>
<feature type="compositionally biased region" description="Low complexity" evidence="6">
    <location>
        <begin position="734"/>
        <end position="751"/>
    </location>
</feature>
<dbReference type="SMART" id="SM00288">
    <property type="entry name" value="VHS"/>
    <property type="match status" value="1"/>
</dbReference>
<evidence type="ECO:0000259" key="7">
    <source>
        <dbReference type="PROSITE" id="PS50179"/>
    </source>
</evidence>
<evidence type="ECO:0000313" key="9">
    <source>
        <dbReference type="EMBL" id="KAL2888406.1"/>
    </source>
</evidence>
<feature type="region of interest" description="Disordered" evidence="6">
    <location>
        <begin position="427"/>
        <end position="491"/>
    </location>
</feature>
<sequence length="1010" mass="111103">MNATKRKFNALIQGMGNRSSPSTPSRHLDSEHPQKSPHSLLASPSARKTINANSHTTAMPPSDSLLTPDDSSKRRRLGPNDVTIITSAPGSTTKISGISLRKWGSSASKSTMRPSSVVAPVTKVTNLTPPMSAAKYCPSDRNELIKRLTTFQEISDWTPKPDRVSEIEWAKRGWACQGKERVRCTLCHKELVVRFNTKEVDGKEVPVLMPSEIEDALVDKYCQLMVDAHQDNCLWRQSGCEDSLLRISFSNSLANFEALRLRYDELCARSDSLPYDFNLRLPEGLDLDVVLSQLPRDFFSKPAPPPKTSDPKTPNRVALALAIMGWQGLTNPRIGAIPNSASCHTCLRRLGLWMFKSKELAPDGSIAVPAAMDYLDPAREHRFFCPWKNPQTQRLATARSKPGTDLTAWKALVQSIRNEAYLRERLNDDSKSKVNRMRSRSELPSTPTKGGRPALPVTPGSGAANGSLLLTPGTPATNGGDEAARDSKDKERWARLRRVKSLFDTKSSRKKKANSRPGTATSRPDTAVSIFSKSLAPAVLCSCLRNDHKDAPLRSVRPCRLVTLCGLPANASLLTLSQIAFCIMPQSGPEEAARAIRKKLKYGNVHRQLRALVILDGLIQNAGPRFQRTFANEPLLERLRVCATSPHSDPEVRKKCDELFRGWVQYKNIAGMSGIASLVNQLPRRKVVVTRDVSKAVRETENPFDDDEDTDAETSKPGQAAGSTHRPSASTEWPAGSSPSASASASTSSTGHQSFGHAKSSSGFWSSRKKDKEKEKEKRKSSKDKLRAPINLQTERPRIKATIADSSLAATNLLNSMQVVNRETERISENQVCVQRFEECKTLRRQVLRYIHNIHSEEFLGGLLHANDELINALITFEQLDRSINADSDSDDDLAAQAHMYRMAQLRTNETGNSTSGATSSPSPDMAGLSLENSTTPSSPPSTSAPSSRRGSRAPPPRPPAASKPSRNTGMAQNTQQQQQKQPLASVMALRKPEQLEDENDPFADSNVIN</sequence>
<keyword evidence="10" id="KW-1185">Reference proteome</keyword>
<evidence type="ECO:0000256" key="4">
    <source>
        <dbReference type="ARBA" id="ARBA00022927"/>
    </source>
</evidence>
<feature type="compositionally biased region" description="Polar residues" evidence="6">
    <location>
        <begin position="46"/>
        <end position="59"/>
    </location>
</feature>
<keyword evidence="5" id="KW-0539">Nucleus</keyword>
<dbReference type="RefSeq" id="XP_070859586.1">
    <property type="nucleotide sequence ID" value="XM_071002498.1"/>
</dbReference>
<dbReference type="InterPro" id="IPR044103">
    <property type="entry name" value="GAT_LSB5"/>
</dbReference>
<dbReference type="GeneID" id="98118519"/>
<dbReference type="InterPro" id="IPR008942">
    <property type="entry name" value="ENTH_VHS"/>
</dbReference>
<feature type="region of interest" description="Disordered" evidence="6">
    <location>
        <begin position="698"/>
        <end position="793"/>
    </location>
</feature>
<dbReference type="Gene3D" id="1.20.58.160">
    <property type="match status" value="1"/>
</dbReference>
<dbReference type="Gene3D" id="1.25.40.90">
    <property type="match status" value="1"/>
</dbReference>
<dbReference type="InterPro" id="IPR038425">
    <property type="entry name" value="GAT_sf"/>
</dbReference>
<organism evidence="9 10">
    <name type="scientific">Ceratocystis lukuohia</name>
    <dbReference type="NCBI Taxonomy" id="2019550"/>
    <lineage>
        <taxon>Eukaryota</taxon>
        <taxon>Fungi</taxon>
        <taxon>Dikarya</taxon>
        <taxon>Ascomycota</taxon>
        <taxon>Pezizomycotina</taxon>
        <taxon>Sordariomycetes</taxon>
        <taxon>Hypocreomycetidae</taxon>
        <taxon>Microascales</taxon>
        <taxon>Ceratocystidaceae</taxon>
        <taxon>Ceratocystis</taxon>
    </lineage>
</organism>
<dbReference type="EMBL" id="JABSNW010000004">
    <property type="protein sequence ID" value="KAL2888406.1"/>
    <property type="molecule type" value="Genomic_DNA"/>
</dbReference>
<dbReference type="InterPro" id="IPR002014">
    <property type="entry name" value="VHS_dom"/>
</dbReference>
<feature type="compositionally biased region" description="Low complexity" evidence="6">
    <location>
        <begin position="963"/>
        <end position="982"/>
    </location>
</feature>
<comment type="subunit">
    <text evidence="2">Component of the ESCRT-0 complex composed of HSE1 and VPS27.</text>
</comment>
<proteinExistence type="predicted"/>
<feature type="region of interest" description="Disordered" evidence="6">
    <location>
        <begin position="1"/>
        <end position="88"/>
    </location>
</feature>
<evidence type="ECO:0000256" key="5">
    <source>
        <dbReference type="ARBA" id="ARBA00023242"/>
    </source>
</evidence>
<comment type="caution">
    <text evidence="9">The sequence shown here is derived from an EMBL/GenBank/DDBJ whole genome shotgun (WGS) entry which is preliminary data.</text>
</comment>
<feature type="compositionally biased region" description="Low complexity" evidence="6">
    <location>
        <begin position="934"/>
        <end position="949"/>
    </location>
</feature>
<dbReference type="PANTHER" id="PTHR47789">
    <property type="entry name" value="LAS SEVENTEEN-BINDING PROTEIN 5"/>
    <property type="match status" value="1"/>
</dbReference>
<dbReference type="Pfam" id="PF00790">
    <property type="entry name" value="VHS"/>
    <property type="match status" value="1"/>
</dbReference>
<feature type="domain" description="GAT" evidence="8">
    <location>
        <begin position="794"/>
        <end position="882"/>
    </location>
</feature>
<feature type="compositionally biased region" description="Low complexity" evidence="6">
    <location>
        <begin position="60"/>
        <end position="69"/>
    </location>
</feature>
<dbReference type="InterPro" id="IPR045007">
    <property type="entry name" value="LSB5"/>
</dbReference>
<evidence type="ECO:0000256" key="3">
    <source>
        <dbReference type="ARBA" id="ARBA00022448"/>
    </source>
</evidence>
<feature type="compositionally biased region" description="Polar residues" evidence="6">
    <location>
        <begin position="16"/>
        <end position="25"/>
    </location>
</feature>
<feature type="region of interest" description="Disordered" evidence="6">
    <location>
        <begin position="504"/>
        <end position="525"/>
    </location>
</feature>
<feature type="region of interest" description="Disordered" evidence="6">
    <location>
        <begin position="908"/>
        <end position="1010"/>
    </location>
</feature>